<dbReference type="Proteomes" id="UP000593571">
    <property type="component" value="Unassembled WGS sequence"/>
</dbReference>
<protein>
    <submittedName>
        <fullName evidence="1">Uncharacterized protein</fullName>
    </submittedName>
</protein>
<dbReference type="EMBL" id="JACASE010000003">
    <property type="protein sequence ID" value="KAF6485696.1"/>
    <property type="molecule type" value="Genomic_DNA"/>
</dbReference>
<sequence length="157" mass="17621">MLEVLWGFPYVGKNLSTHQEDGASGCVRADAPGPGALPDLALCCLSVPFVMSLHNKLVNDIQLETRRVAWCGEKTPHTWCRMWCDGGSHVTVEETHPGEVTFSCSCLYLERPSLIRCDLIEKNFICKDPTSKEGHILRFQVDMRFGGTRFHPVQTEN</sequence>
<accession>A0A7J8IM11</accession>
<keyword evidence="2" id="KW-1185">Reference proteome</keyword>
<name>A0A7J8IM11_ROUAE</name>
<dbReference type="AlphaFoldDB" id="A0A7J8IM11"/>
<gene>
    <name evidence="1" type="ORF">HJG63_010825</name>
</gene>
<evidence type="ECO:0000313" key="1">
    <source>
        <dbReference type="EMBL" id="KAF6485696.1"/>
    </source>
</evidence>
<organism evidence="1 2">
    <name type="scientific">Rousettus aegyptiacus</name>
    <name type="common">Egyptian fruit bat</name>
    <name type="synonym">Pteropus aegyptiacus</name>
    <dbReference type="NCBI Taxonomy" id="9407"/>
    <lineage>
        <taxon>Eukaryota</taxon>
        <taxon>Metazoa</taxon>
        <taxon>Chordata</taxon>
        <taxon>Craniata</taxon>
        <taxon>Vertebrata</taxon>
        <taxon>Euteleostomi</taxon>
        <taxon>Mammalia</taxon>
        <taxon>Eutheria</taxon>
        <taxon>Laurasiatheria</taxon>
        <taxon>Chiroptera</taxon>
        <taxon>Yinpterochiroptera</taxon>
        <taxon>Pteropodoidea</taxon>
        <taxon>Pteropodidae</taxon>
        <taxon>Rousettinae</taxon>
        <taxon>Rousettus</taxon>
    </lineage>
</organism>
<proteinExistence type="predicted"/>
<comment type="caution">
    <text evidence="1">The sequence shown here is derived from an EMBL/GenBank/DDBJ whole genome shotgun (WGS) entry which is preliminary data.</text>
</comment>
<evidence type="ECO:0000313" key="2">
    <source>
        <dbReference type="Proteomes" id="UP000593571"/>
    </source>
</evidence>
<reference evidence="1 2" key="1">
    <citation type="journal article" date="2020" name="Nature">
        <title>Six reference-quality genomes reveal evolution of bat adaptations.</title>
        <authorList>
            <person name="Jebb D."/>
            <person name="Huang Z."/>
            <person name="Pippel M."/>
            <person name="Hughes G.M."/>
            <person name="Lavrichenko K."/>
            <person name="Devanna P."/>
            <person name="Winkler S."/>
            <person name="Jermiin L.S."/>
            <person name="Skirmuntt E.C."/>
            <person name="Katzourakis A."/>
            <person name="Burkitt-Gray L."/>
            <person name="Ray D.A."/>
            <person name="Sullivan K.A.M."/>
            <person name="Roscito J.G."/>
            <person name="Kirilenko B.M."/>
            <person name="Davalos L.M."/>
            <person name="Corthals A.P."/>
            <person name="Power M.L."/>
            <person name="Jones G."/>
            <person name="Ransome R.D."/>
            <person name="Dechmann D.K.N."/>
            <person name="Locatelli A.G."/>
            <person name="Puechmaille S.J."/>
            <person name="Fedrigo O."/>
            <person name="Jarvis E.D."/>
            <person name="Hiller M."/>
            <person name="Vernes S.C."/>
            <person name="Myers E.W."/>
            <person name="Teeling E.C."/>
        </authorList>
    </citation>
    <scope>NUCLEOTIDE SEQUENCE [LARGE SCALE GENOMIC DNA]</scope>
    <source>
        <strain evidence="1">MRouAeg1</strain>
        <tissue evidence="1">Muscle</tissue>
    </source>
</reference>